<feature type="chain" id="PRO_5003212500" evidence="1">
    <location>
        <begin position="31"/>
        <end position="474"/>
    </location>
</feature>
<dbReference type="Proteomes" id="UP000008632">
    <property type="component" value="Chromosome"/>
</dbReference>
<dbReference type="eggNOG" id="COG1228">
    <property type="taxonomic scope" value="Bacteria"/>
</dbReference>
<dbReference type="Gene3D" id="2.30.40.10">
    <property type="entry name" value="Urease, subunit C, domain 1"/>
    <property type="match status" value="1"/>
</dbReference>
<feature type="domain" description="Amidohydrolase-related" evidence="2">
    <location>
        <begin position="92"/>
        <end position="441"/>
    </location>
</feature>
<dbReference type="KEGG" id="psu:Psesu_2480"/>
<dbReference type="SUPFAM" id="SSF51556">
    <property type="entry name" value="Metallo-dependent hydrolases"/>
    <property type="match status" value="1"/>
</dbReference>
<evidence type="ECO:0000313" key="3">
    <source>
        <dbReference type="EMBL" id="ADV28312.1"/>
    </source>
</evidence>
<dbReference type="Gene3D" id="3.40.50.10910">
    <property type="entry name" value="Amidohydrolase"/>
    <property type="match status" value="1"/>
</dbReference>
<dbReference type="InterPro" id="IPR032466">
    <property type="entry name" value="Metal_Hydrolase"/>
</dbReference>
<name>E6WWA4_PSEUU</name>
<dbReference type="SUPFAM" id="SSF51338">
    <property type="entry name" value="Composite domain of metallo-dependent hydrolases"/>
    <property type="match status" value="1"/>
</dbReference>
<protein>
    <submittedName>
        <fullName evidence="3">Amidohydrolase</fullName>
    </submittedName>
</protein>
<dbReference type="STRING" id="743721.Psesu_2480"/>
<evidence type="ECO:0000256" key="1">
    <source>
        <dbReference type="SAM" id="SignalP"/>
    </source>
</evidence>
<dbReference type="AlphaFoldDB" id="E6WWA4"/>
<dbReference type="GO" id="GO:0016810">
    <property type="term" value="F:hydrolase activity, acting on carbon-nitrogen (but not peptide) bonds"/>
    <property type="evidence" value="ECO:0007669"/>
    <property type="project" value="InterPro"/>
</dbReference>
<proteinExistence type="predicted"/>
<dbReference type="Gene3D" id="3.30.110.90">
    <property type="entry name" value="Amidohydrolase"/>
    <property type="match status" value="1"/>
</dbReference>
<keyword evidence="1" id="KW-0732">Signal</keyword>
<organism evidence="3 4">
    <name type="scientific">Pseudoxanthomonas suwonensis (strain 11-1)</name>
    <dbReference type="NCBI Taxonomy" id="743721"/>
    <lineage>
        <taxon>Bacteria</taxon>
        <taxon>Pseudomonadati</taxon>
        <taxon>Pseudomonadota</taxon>
        <taxon>Gammaproteobacteria</taxon>
        <taxon>Lysobacterales</taxon>
        <taxon>Lysobacteraceae</taxon>
        <taxon>Pseudoxanthomonas</taxon>
    </lineage>
</organism>
<dbReference type="Gene3D" id="1.20.58.520">
    <property type="entry name" value="Amidohydrolase"/>
    <property type="match status" value="1"/>
</dbReference>
<feature type="signal peptide" evidence="1">
    <location>
        <begin position="1"/>
        <end position="30"/>
    </location>
</feature>
<dbReference type="EMBL" id="CP002446">
    <property type="protein sequence ID" value="ADV28312.1"/>
    <property type="molecule type" value="Genomic_DNA"/>
</dbReference>
<dbReference type="PANTHER" id="PTHR43135">
    <property type="entry name" value="ALPHA-D-RIBOSE 1-METHYLPHOSPHONATE 5-TRIPHOSPHATE DIPHOSPHATASE"/>
    <property type="match status" value="1"/>
</dbReference>
<dbReference type="PANTHER" id="PTHR43135:SF3">
    <property type="entry name" value="ALPHA-D-RIBOSE 1-METHYLPHOSPHONATE 5-TRIPHOSPHATE DIPHOSPHATASE"/>
    <property type="match status" value="1"/>
</dbReference>
<sequence length="474" mass="50450">MHSRFRRRACRALFACLAAVAAVAAAPALARPAVPEQETLAFVDVHVLPMDRPGVLHNHSVLVDGGRIVAVAPSLEIPEGARVVDGKGRAWLLPGLADMHNHAHAPQDQELLLALGITTTLHMGEAPNSFVGRMRHAVANGESAGPRILAALAVDGSPRYGHLVVADAGDAQAAVRLASRNGYDFIKVYNTLSAPAFEALAREAREHGVGLVGHGVKDVGLQRQLEAGQSLVAHAEEFLYAFFPEPSDADPNAAPGEEQMQGAISLLRRHGATVVADLVTYEAIARQWGRPEVVESFLRSPESRYLPPQMRVCWPRQGYSRRDGSLDARLQFLHRFTKAMDEAGVPLLSGTDAPSIPGLVTGFALHRNLAALVEAGLTPHAALATATRTPGEFLRRHRPELPLTGVVAGGARADLLLVATDPLRDLATLASPLGVMADGRWYPRDDLEARKAAIRAAYAAAAASAREAEAGAAR</sequence>
<keyword evidence="3" id="KW-0378">Hydrolase</keyword>
<keyword evidence="4" id="KW-1185">Reference proteome</keyword>
<dbReference type="InterPro" id="IPR011059">
    <property type="entry name" value="Metal-dep_hydrolase_composite"/>
</dbReference>
<reference evidence="3 4" key="1">
    <citation type="submission" date="2011-01" db="EMBL/GenBank/DDBJ databases">
        <title>Complete sequence of Pseudoxanthomonas suwonensis 11-1.</title>
        <authorList>
            <consortium name="US DOE Joint Genome Institute"/>
            <person name="Lucas S."/>
            <person name="Copeland A."/>
            <person name="Lapidus A."/>
            <person name="Cheng J.-F."/>
            <person name="Goodwin L."/>
            <person name="Pitluck S."/>
            <person name="Teshima H."/>
            <person name="Detter J.C."/>
            <person name="Han C."/>
            <person name="Tapia R."/>
            <person name="Land M."/>
            <person name="Hauser L."/>
            <person name="Kyrpides N."/>
            <person name="Ivanova N."/>
            <person name="Ovchinnikova G."/>
            <person name="Siebers A.K."/>
            <person name="Allgaier M."/>
            <person name="Thelen M.P."/>
            <person name="Hugenholtz P."/>
            <person name="Gladden J."/>
            <person name="Woyke T."/>
        </authorList>
    </citation>
    <scope>NUCLEOTIDE SEQUENCE [LARGE SCALE GENOMIC DNA]</scope>
    <source>
        <strain evidence="4">11-1</strain>
    </source>
</reference>
<dbReference type="Pfam" id="PF01979">
    <property type="entry name" value="Amidohydro_1"/>
    <property type="match status" value="1"/>
</dbReference>
<evidence type="ECO:0000313" key="4">
    <source>
        <dbReference type="Proteomes" id="UP000008632"/>
    </source>
</evidence>
<evidence type="ECO:0000259" key="2">
    <source>
        <dbReference type="Pfam" id="PF01979"/>
    </source>
</evidence>
<dbReference type="InterPro" id="IPR051781">
    <property type="entry name" value="Metallo-dep_Hydrolase"/>
</dbReference>
<gene>
    <name evidence="3" type="ordered locus">Psesu_2480</name>
</gene>
<accession>E6WWA4</accession>
<dbReference type="SMR" id="E6WWA4"/>
<dbReference type="HOGENOM" id="CLU_023620_4_1_6"/>
<dbReference type="InterPro" id="IPR006680">
    <property type="entry name" value="Amidohydro-rel"/>
</dbReference>